<evidence type="ECO:0000256" key="11">
    <source>
        <dbReference type="PROSITE-ProRule" id="PRU10141"/>
    </source>
</evidence>
<comment type="subcellular location">
    <subcellularLocation>
        <location evidence="1">Cell membrane</location>
    </subcellularLocation>
</comment>
<dbReference type="Gene3D" id="1.10.510.10">
    <property type="entry name" value="Transferase(Phosphotransferase) domain 1"/>
    <property type="match status" value="1"/>
</dbReference>
<dbReference type="Proteomes" id="UP000029120">
    <property type="component" value="Chromosome 7"/>
</dbReference>
<evidence type="ECO:0000313" key="16">
    <source>
        <dbReference type="Proteomes" id="UP000029120"/>
    </source>
</evidence>
<evidence type="ECO:0000256" key="4">
    <source>
        <dbReference type="ARBA" id="ARBA00022527"/>
    </source>
</evidence>
<feature type="region of interest" description="Disordered" evidence="13">
    <location>
        <begin position="1"/>
        <end position="62"/>
    </location>
</feature>
<dbReference type="InterPro" id="IPR011009">
    <property type="entry name" value="Kinase-like_dom_sf"/>
</dbReference>
<dbReference type="EMBL" id="CM002875">
    <property type="protein sequence ID" value="KFK30195.1"/>
    <property type="molecule type" value="Genomic_DNA"/>
</dbReference>
<evidence type="ECO:0000256" key="6">
    <source>
        <dbReference type="ARBA" id="ARBA00022741"/>
    </source>
</evidence>
<dbReference type="Gramene" id="KFK30195">
    <property type="protein sequence ID" value="KFK30195"/>
    <property type="gene ID" value="AALP_AA7G230500"/>
</dbReference>
<dbReference type="Pfam" id="PF07714">
    <property type="entry name" value="PK_Tyr_Ser-Thr"/>
    <property type="match status" value="1"/>
</dbReference>
<evidence type="ECO:0000256" key="7">
    <source>
        <dbReference type="ARBA" id="ARBA00022777"/>
    </source>
</evidence>
<keyword evidence="3" id="KW-0472">Membrane</keyword>
<comment type="catalytic activity">
    <reaction evidence="9">
        <text>L-threonyl-[protein] + ATP = O-phospho-L-threonyl-[protein] + ADP + H(+)</text>
        <dbReference type="Rhea" id="RHEA:46608"/>
        <dbReference type="Rhea" id="RHEA-COMP:11060"/>
        <dbReference type="Rhea" id="RHEA-COMP:11605"/>
        <dbReference type="ChEBI" id="CHEBI:15378"/>
        <dbReference type="ChEBI" id="CHEBI:30013"/>
        <dbReference type="ChEBI" id="CHEBI:30616"/>
        <dbReference type="ChEBI" id="CHEBI:61977"/>
        <dbReference type="ChEBI" id="CHEBI:456216"/>
        <dbReference type="EC" id="2.7.11.1"/>
    </reaction>
</comment>
<proteinExistence type="inferred from homology"/>
<dbReference type="GO" id="GO:0005524">
    <property type="term" value="F:ATP binding"/>
    <property type="evidence" value="ECO:0007669"/>
    <property type="project" value="UniProtKB-UniRule"/>
</dbReference>
<dbReference type="GO" id="GO:0005886">
    <property type="term" value="C:plasma membrane"/>
    <property type="evidence" value="ECO:0007669"/>
    <property type="project" value="UniProtKB-SubCell"/>
</dbReference>
<evidence type="ECO:0000256" key="13">
    <source>
        <dbReference type="SAM" id="MobiDB-lite"/>
    </source>
</evidence>
<protein>
    <recommendedName>
        <fullName evidence="2">non-specific serine/threonine protein kinase</fullName>
        <ecNumber evidence="2">2.7.11.1</ecNumber>
    </recommendedName>
</protein>
<evidence type="ECO:0000256" key="12">
    <source>
        <dbReference type="RuleBase" id="RU000304"/>
    </source>
</evidence>
<keyword evidence="16" id="KW-1185">Reference proteome</keyword>
<dbReference type="InterPro" id="IPR017441">
    <property type="entry name" value="Protein_kinase_ATP_BS"/>
</dbReference>
<dbReference type="eggNOG" id="KOG1187">
    <property type="taxonomic scope" value="Eukaryota"/>
</dbReference>
<name>A0A087GJZ3_ARAAL</name>
<sequence>MGHCFSYPSSTSKTDLHNNGTTNNLSNGTKFSSTTATTTSSSIERRSQFSEAASDTSGGTMSHSGLLLETPHLKVYSFMELKTATKNFKPDSMLGQGGFGKVYRGWVDTKTLAPSKVGSGMIVAVKRLNSDSFQGFAEWRSEVNFLGMLSHPNLVKLLGYCREDKELLLVYEFMPKGSLETHLFRRNESFPWDLRIKILIGAARGLAYLHGSQREVIYRDFKASNILLDSKYDAKISDFGLAKLGPSQEKSHVTTRVMGTQGYAAPEYMATGHLYVKSDVYAFGVVLLEVMTGLRAHDPRRPNGQESLVDWLRPELSCKYKVKRIMDQGIKGQYTSKVANEMARITLSCIEPEPKNRPHMKEVLDVLEQIRKLNVVPDTKSAVASPSRSPHHYHYRAGAAGVERKRAPPGRFGVGK</sequence>
<keyword evidence="4 12" id="KW-0723">Serine/threonine-protein kinase</keyword>
<dbReference type="FunFam" id="1.10.510.10:FF:000095">
    <property type="entry name" value="protein STRUBBELIG-RECEPTOR FAMILY 8"/>
    <property type="match status" value="1"/>
</dbReference>
<evidence type="ECO:0000256" key="2">
    <source>
        <dbReference type="ARBA" id="ARBA00012513"/>
    </source>
</evidence>
<dbReference type="GO" id="GO:0004674">
    <property type="term" value="F:protein serine/threonine kinase activity"/>
    <property type="evidence" value="ECO:0007669"/>
    <property type="project" value="UniProtKB-KW"/>
</dbReference>
<dbReference type="PANTHER" id="PTHR45621">
    <property type="entry name" value="OS01G0588500 PROTEIN-RELATED"/>
    <property type="match status" value="1"/>
</dbReference>
<evidence type="ECO:0000256" key="5">
    <source>
        <dbReference type="ARBA" id="ARBA00022679"/>
    </source>
</evidence>
<evidence type="ECO:0000256" key="8">
    <source>
        <dbReference type="ARBA" id="ARBA00022840"/>
    </source>
</evidence>
<keyword evidence="8 11" id="KW-0067">ATP-binding</keyword>
<evidence type="ECO:0000259" key="14">
    <source>
        <dbReference type="PROSITE" id="PS50011"/>
    </source>
</evidence>
<dbReference type="FunFam" id="3.30.200.20:FF:000228">
    <property type="entry name" value="Serine/threonine-protein kinase BIK1"/>
    <property type="match status" value="1"/>
</dbReference>
<keyword evidence="3" id="KW-1003">Cell membrane</keyword>
<dbReference type="PROSITE" id="PS00107">
    <property type="entry name" value="PROTEIN_KINASE_ATP"/>
    <property type="match status" value="1"/>
</dbReference>
<feature type="compositionally biased region" description="Polar residues" evidence="13">
    <location>
        <begin position="49"/>
        <end position="62"/>
    </location>
</feature>
<keyword evidence="5" id="KW-0808">Transferase</keyword>
<evidence type="ECO:0000256" key="9">
    <source>
        <dbReference type="ARBA" id="ARBA00047899"/>
    </source>
</evidence>
<feature type="binding site" evidence="11">
    <location>
        <position position="126"/>
    </location>
    <ligand>
        <name>ATP</name>
        <dbReference type="ChEBI" id="CHEBI:30616"/>
    </ligand>
</feature>
<dbReference type="SUPFAM" id="SSF56112">
    <property type="entry name" value="Protein kinase-like (PK-like)"/>
    <property type="match status" value="1"/>
</dbReference>
<reference evidence="16" key="1">
    <citation type="journal article" date="2015" name="Nat. Plants">
        <title>Genome expansion of Arabis alpina linked with retrotransposition and reduced symmetric DNA methylation.</title>
        <authorList>
            <person name="Willing E.M."/>
            <person name="Rawat V."/>
            <person name="Mandakova T."/>
            <person name="Maumus F."/>
            <person name="James G.V."/>
            <person name="Nordstroem K.J."/>
            <person name="Becker C."/>
            <person name="Warthmann N."/>
            <person name="Chica C."/>
            <person name="Szarzynska B."/>
            <person name="Zytnicki M."/>
            <person name="Albani M.C."/>
            <person name="Kiefer C."/>
            <person name="Bergonzi S."/>
            <person name="Castaings L."/>
            <person name="Mateos J.L."/>
            <person name="Berns M.C."/>
            <person name="Bujdoso N."/>
            <person name="Piofczyk T."/>
            <person name="de Lorenzo L."/>
            <person name="Barrero-Sicilia C."/>
            <person name="Mateos I."/>
            <person name="Piednoel M."/>
            <person name="Hagmann J."/>
            <person name="Chen-Min-Tao R."/>
            <person name="Iglesias-Fernandez R."/>
            <person name="Schuster S.C."/>
            <person name="Alonso-Blanco C."/>
            <person name="Roudier F."/>
            <person name="Carbonero P."/>
            <person name="Paz-Ares J."/>
            <person name="Davis S.J."/>
            <person name="Pecinka A."/>
            <person name="Quesneville H."/>
            <person name="Colot V."/>
            <person name="Lysak M.A."/>
            <person name="Weigel D."/>
            <person name="Coupland G."/>
            <person name="Schneeberger K."/>
        </authorList>
    </citation>
    <scope>NUCLEOTIDE SEQUENCE [LARGE SCALE GENOMIC DNA]</scope>
    <source>
        <strain evidence="16">cv. Pajares</strain>
    </source>
</reference>
<dbReference type="CDD" id="cd14066">
    <property type="entry name" value="STKc_IRAK"/>
    <property type="match status" value="1"/>
</dbReference>
<evidence type="ECO:0000256" key="1">
    <source>
        <dbReference type="ARBA" id="ARBA00004236"/>
    </source>
</evidence>
<organism evidence="15 16">
    <name type="scientific">Arabis alpina</name>
    <name type="common">Alpine rock-cress</name>
    <dbReference type="NCBI Taxonomy" id="50452"/>
    <lineage>
        <taxon>Eukaryota</taxon>
        <taxon>Viridiplantae</taxon>
        <taxon>Streptophyta</taxon>
        <taxon>Embryophyta</taxon>
        <taxon>Tracheophyta</taxon>
        <taxon>Spermatophyta</taxon>
        <taxon>Magnoliopsida</taxon>
        <taxon>eudicotyledons</taxon>
        <taxon>Gunneridae</taxon>
        <taxon>Pentapetalae</taxon>
        <taxon>rosids</taxon>
        <taxon>malvids</taxon>
        <taxon>Brassicales</taxon>
        <taxon>Brassicaceae</taxon>
        <taxon>Arabideae</taxon>
        <taxon>Arabis</taxon>
    </lineage>
</organism>
<keyword evidence="6 11" id="KW-0547">Nucleotide-binding</keyword>
<evidence type="ECO:0000256" key="10">
    <source>
        <dbReference type="ARBA" id="ARBA00048679"/>
    </source>
</evidence>
<dbReference type="InterPro" id="IPR008271">
    <property type="entry name" value="Ser/Thr_kinase_AS"/>
</dbReference>
<feature type="region of interest" description="Disordered" evidence="13">
    <location>
        <begin position="381"/>
        <end position="416"/>
    </location>
</feature>
<dbReference type="AlphaFoldDB" id="A0A087GJZ3"/>
<dbReference type="PROSITE" id="PS50011">
    <property type="entry name" value="PROTEIN_KINASE_DOM"/>
    <property type="match status" value="1"/>
</dbReference>
<dbReference type="InterPro" id="IPR000719">
    <property type="entry name" value="Prot_kinase_dom"/>
</dbReference>
<dbReference type="EC" id="2.7.11.1" evidence="2"/>
<feature type="domain" description="Protein kinase" evidence="14">
    <location>
        <begin position="88"/>
        <end position="370"/>
    </location>
</feature>
<dbReference type="PROSITE" id="PS00108">
    <property type="entry name" value="PROTEIN_KINASE_ST"/>
    <property type="match status" value="1"/>
</dbReference>
<gene>
    <name evidence="15" type="ordered locus">AALP_Aa7g230500</name>
</gene>
<evidence type="ECO:0000313" key="15">
    <source>
        <dbReference type="EMBL" id="KFK30195.1"/>
    </source>
</evidence>
<dbReference type="Gene3D" id="3.30.200.20">
    <property type="entry name" value="Phosphorylase Kinase, domain 1"/>
    <property type="match status" value="1"/>
</dbReference>
<dbReference type="InterPro" id="IPR001245">
    <property type="entry name" value="Ser-Thr/Tyr_kinase_cat_dom"/>
</dbReference>
<evidence type="ECO:0000256" key="3">
    <source>
        <dbReference type="ARBA" id="ARBA00022475"/>
    </source>
</evidence>
<comment type="similarity">
    <text evidence="12">Belongs to the protein kinase superfamily.</text>
</comment>
<comment type="catalytic activity">
    <reaction evidence="10">
        <text>L-seryl-[protein] + ATP = O-phospho-L-seryl-[protein] + ADP + H(+)</text>
        <dbReference type="Rhea" id="RHEA:17989"/>
        <dbReference type="Rhea" id="RHEA-COMP:9863"/>
        <dbReference type="Rhea" id="RHEA-COMP:11604"/>
        <dbReference type="ChEBI" id="CHEBI:15378"/>
        <dbReference type="ChEBI" id="CHEBI:29999"/>
        <dbReference type="ChEBI" id="CHEBI:30616"/>
        <dbReference type="ChEBI" id="CHEBI:83421"/>
        <dbReference type="ChEBI" id="CHEBI:456216"/>
        <dbReference type="EC" id="2.7.11.1"/>
    </reaction>
</comment>
<dbReference type="OMA" id="DWNTRIM"/>
<accession>A0A087GJZ3</accession>
<dbReference type="OrthoDB" id="4062651at2759"/>
<feature type="compositionally biased region" description="Low complexity" evidence="13">
    <location>
        <begin position="18"/>
        <end position="42"/>
    </location>
</feature>
<dbReference type="InterPro" id="IPR050823">
    <property type="entry name" value="Plant_Ser_Thr_Prot_Kinase"/>
</dbReference>
<keyword evidence="7" id="KW-0418">Kinase</keyword>